<reference evidence="1 2" key="1">
    <citation type="submission" date="2018-04" db="EMBL/GenBank/DDBJ databases">
        <title>WGS assembly of Panicum hallii var. hallii HAL2.</title>
        <authorList>
            <person name="Lovell J."/>
            <person name="Jenkins J."/>
            <person name="Lowry D."/>
            <person name="Mamidi S."/>
            <person name="Sreedasyam A."/>
            <person name="Weng X."/>
            <person name="Barry K."/>
            <person name="Bonette J."/>
            <person name="Campitelli B."/>
            <person name="Daum C."/>
            <person name="Gordon S."/>
            <person name="Gould B."/>
            <person name="Lipzen A."/>
            <person name="MacQueen A."/>
            <person name="Palacio-Mejia J."/>
            <person name="Plott C."/>
            <person name="Shakirov E."/>
            <person name="Shu S."/>
            <person name="Yoshinaga Y."/>
            <person name="Zane M."/>
            <person name="Rokhsar D."/>
            <person name="Grimwood J."/>
            <person name="Schmutz J."/>
            <person name="Juenger T."/>
        </authorList>
    </citation>
    <scope>NUCLEOTIDE SEQUENCE [LARGE SCALE GENOMIC DNA]</scope>
    <source>
        <strain evidence="2">cv. HAL2</strain>
    </source>
</reference>
<gene>
    <name evidence="1" type="ORF">GQ55_8G248700</name>
</gene>
<accession>A0A2T7CQY5</accession>
<dbReference type="Gramene" id="PUZ45736">
    <property type="protein sequence ID" value="PUZ45736"/>
    <property type="gene ID" value="GQ55_8G248700"/>
</dbReference>
<name>A0A2T7CQY5_9POAL</name>
<dbReference type="EMBL" id="CM009756">
    <property type="protein sequence ID" value="PUZ45736.1"/>
    <property type="molecule type" value="Genomic_DNA"/>
</dbReference>
<sequence length="155" mass="17143">MHGLICSEHLHCFCTAEAAAEKMHKLVHGIDRLAHSDVKAKQTAKSKLLAAGSMALRVIQRFFALAKPYAFHTKDGPPPFFSFPQLKKANTNRAADTVTLECSLGSSWLHEKSRVLGPYASTVAMDYLFPVHYELHLKKGATLSTFACYPGIRRA</sequence>
<evidence type="ECO:0000313" key="1">
    <source>
        <dbReference type="EMBL" id="PUZ45736.1"/>
    </source>
</evidence>
<keyword evidence="2" id="KW-1185">Reference proteome</keyword>
<dbReference type="Proteomes" id="UP000244336">
    <property type="component" value="Chromosome 8"/>
</dbReference>
<evidence type="ECO:0000313" key="2">
    <source>
        <dbReference type="Proteomes" id="UP000244336"/>
    </source>
</evidence>
<protein>
    <submittedName>
        <fullName evidence="1">Uncharacterized protein</fullName>
    </submittedName>
</protein>
<organism evidence="1 2">
    <name type="scientific">Panicum hallii var. hallii</name>
    <dbReference type="NCBI Taxonomy" id="1504633"/>
    <lineage>
        <taxon>Eukaryota</taxon>
        <taxon>Viridiplantae</taxon>
        <taxon>Streptophyta</taxon>
        <taxon>Embryophyta</taxon>
        <taxon>Tracheophyta</taxon>
        <taxon>Spermatophyta</taxon>
        <taxon>Magnoliopsida</taxon>
        <taxon>Liliopsida</taxon>
        <taxon>Poales</taxon>
        <taxon>Poaceae</taxon>
        <taxon>PACMAD clade</taxon>
        <taxon>Panicoideae</taxon>
        <taxon>Panicodae</taxon>
        <taxon>Paniceae</taxon>
        <taxon>Panicinae</taxon>
        <taxon>Panicum</taxon>
        <taxon>Panicum sect. Panicum</taxon>
    </lineage>
</organism>
<dbReference type="AlphaFoldDB" id="A0A2T7CQY5"/>
<proteinExistence type="predicted"/>